<comment type="caution">
    <text evidence="10">The sequence shown here is derived from an EMBL/GenBank/DDBJ whole genome shotgun (WGS) entry which is preliminary data.</text>
</comment>
<feature type="region of interest" description="Disordered" evidence="8">
    <location>
        <begin position="22"/>
        <end position="74"/>
    </location>
</feature>
<feature type="compositionally biased region" description="Pro residues" evidence="8">
    <location>
        <begin position="24"/>
        <end position="45"/>
    </location>
</feature>
<evidence type="ECO:0000256" key="9">
    <source>
        <dbReference type="SAM" id="SignalP"/>
    </source>
</evidence>
<reference evidence="10" key="2">
    <citation type="submission" date="2020-09" db="EMBL/GenBank/DDBJ databases">
        <authorList>
            <person name="Sun Q."/>
            <person name="Ohkuma M."/>
        </authorList>
    </citation>
    <scope>NUCLEOTIDE SEQUENCE</scope>
    <source>
        <strain evidence="10">JCM 4477</strain>
    </source>
</reference>
<dbReference type="AlphaFoldDB" id="A0A919ASH5"/>
<sequence>MVRVPSRVPSLTLVAAGAALLAPTTPPAAPPPPEPRALSHAPPPSRATAPSHAPPGARVPSRPVARPPLREDGPVRAADLLTAVRDCEPVSRGRFRADAQAAADIPVCGTTGAVFWKADLDIDCDGRPGARCNRRTDPYFTAATACPGSDGRPLDAERLPYIVVPAPDTRWDHRAHGVRCGSVAAVVYRDRVRYAVVGDIGPRGVIGEGSYALAESLGIRTDPRTGGVPSGVTYIVFDDSRAEPVDDVRAASRTGERLARRLISRN</sequence>
<keyword evidence="3 9" id="KW-0732">Signal</keyword>
<proteinExistence type="predicted"/>
<dbReference type="InterPro" id="IPR009939">
    <property type="entry name" value="Chitosanase_fungal"/>
</dbReference>
<reference evidence="10" key="1">
    <citation type="journal article" date="2014" name="Int. J. Syst. Evol. Microbiol.">
        <title>Complete genome sequence of Corynebacterium casei LMG S-19264T (=DSM 44701T), isolated from a smear-ripened cheese.</title>
        <authorList>
            <consortium name="US DOE Joint Genome Institute (JGI-PGF)"/>
            <person name="Walter F."/>
            <person name="Albersmeier A."/>
            <person name="Kalinowski J."/>
            <person name="Ruckert C."/>
        </authorList>
    </citation>
    <scope>NUCLEOTIDE SEQUENCE</scope>
    <source>
        <strain evidence="10">JCM 4477</strain>
    </source>
</reference>
<keyword evidence="4" id="KW-0378">Hydrolase</keyword>
<dbReference type="RefSeq" id="WP_190207165.1">
    <property type="nucleotide sequence ID" value="NZ_BNBI01000013.1"/>
</dbReference>
<keyword evidence="5" id="KW-0119">Carbohydrate metabolism</keyword>
<gene>
    <name evidence="10" type="ORF">GCM10018772_55580</name>
</gene>
<evidence type="ECO:0000313" key="11">
    <source>
        <dbReference type="Proteomes" id="UP000630718"/>
    </source>
</evidence>
<dbReference type="GO" id="GO:0005576">
    <property type="term" value="C:extracellular region"/>
    <property type="evidence" value="ECO:0007669"/>
    <property type="project" value="UniProtKB-SubCell"/>
</dbReference>
<evidence type="ECO:0000256" key="3">
    <source>
        <dbReference type="ARBA" id="ARBA00022729"/>
    </source>
</evidence>
<name>A0A919ASH5_9ACTN</name>
<feature type="chain" id="PRO_5038106355" description="Secreted protein" evidence="9">
    <location>
        <begin position="29"/>
        <end position="266"/>
    </location>
</feature>
<evidence type="ECO:0000313" key="10">
    <source>
        <dbReference type="EMBL" id="GHF22812.1"/>
    </source>
</evidence>
<keyword evidence="11" id="KW-1185">Reference proteome</keyword>
<evidence type="ECO:0000256" key="1">
    <source>
        <dbReference type="ARBA" id="ARBA00004613"/>
    </source>
</evidence>
<evidence type="ECO:0000256" key="2">
    <source>
        <dbReference type="ARBA" id="ARBA00022525"/>
    </source>
</evidence>
<evidence type="ECO:0008006" key="12">
    <source>
        <dbReference type="Google" id="ProtNLM"/>
    </source>
</evidence>
<comment type="subcellular location">
    <subcellularLocation>
        <location evidence="1">Secreted</location>
    </subcellularLocation>
</comment>
<protein>
    <recommendedName>
        <fullName evidence="12">Secreted protein</fullName>
    </recommendedName>
</protein>
<evidence type="ECO:0000256" key="5">
    <source>
        <dbReference type="ARBA" id="ARBA00023277"/>
    </source>
</evidence>
<keyword evidence="6" id="KW-0326">Glycosidase</keyword>
<dbReference type="GO" id="GO:0016977">
    <property type="term" value="F:chitosanase activity"/>
    <property type="evidence" value="ECO:0007669"/>
    <property type="project" value="InterPro"/>
</dbReference>
<keyword evidence="2" id="KW-0964">Secreted</keyword>
<dbReference type="GO" id="GO:0000272">
    <property type="term" value="P:polysaccharide catabolic process"/>
    <property type="evidence" value="ECO:0007669"/>
    <property type="project" value="UniProtKB-KW"/>
</dbReference>
<dbReference type="Pfam" id="PF07335">
    <property type="entry name" value="Glyco_hydro_75"/>
    <property type="match status" value="1"/>
</dbReference>
<feature type="compositionally biased region" description="Low complexity" evidence="8">
    <location>
        <begin position="54"/>
        <end position="64"/>
    </location>
</feature>
<dbReference type="PANTHER" id="PTHR42061">
    <property type="entry name" value="ENDO-CHITOSANASE"/>
    <property type="match status" value="1"/>
</dbReference>
<accession>A0A919ASH5</accession>
<dbReference type="EMBL" id="BNBI01000013">
    <property type="protein sequence ID" value="GHF22812.1"/>
    <property type="molecule type" value="Genomic_DNA"/>
</dbReference>
<evidence type="ECO:0000256" key="4">
    <source>
        <dbReference type="ARBA" id="ARBA00022801"/>
    </source>
</evidence>
<evidence type="ECO:0000256" key="6">
    <source>
        <dbReference type="ARBA" id="ARBA00023295"/>
    </source>
</evidence>
<dbReference type="PANTHER" id="PTHR42061:SF6">
    <property type="entry name" value="ENDO-CHITOSANASE"/>
    <property type="match status" value="1"/>
</dbReference>
<keyword evidence="7" id="KW-0624">Polysaccharide degradation</keyword>
<organism evidence="10 11">
    <name type="scientific">Streptomyces fumanus</name>
    <dbReference type="NCBI Taxonomy" id="67302"/>
    <lineage>
        <taxon>Bacteria</taxon>
        <taxon>Bacillati</taxon>
        <taxon>Actinomycetota</taxon>
        <taxon>Actinomycetes</taxon>
        <taxon>Kitasatosporales</taxon>
        <taxon>Streptomycetaceae</taxon>
        <taxon>Streptomyces</taxon>
    </lineage>
</organism>
<evidence type="ECO:0000256" key="8">
    <source>
        <dbReference type="SAM" id="MobiDB-lite"/>
    </source>
</evidence>
<feature type="signal peptide" evidence="9">
    <location>
        <begin position="1"/>
        <end position="28"/>
    </location>
</feature>
<dbReference type="Proteomes" id="UP000630718">
    <property type="component" value="Unassembled WGS sequence"/>
</dbReference>
<evidence type="ECO:0000256" key="7">
    <source>
        <dbReference type="ARBA" id="ARBA00023326"/>
    </source>
</evidence>